<organism evidence="7 8">
    <name type="scientific">Fodinisporobacter ferrooxydans</name>
    <dbReference type="NCBI Taxonomy" id="2901836"/>
    <lineage>
        <taxon>Bacteria</taxon>
        <taxon>Bacillati</taxon>
        <taxon>Bacillota</taxon>
        <taxon>Bacilli</taxon>
        <taxon>Bacillales</taxon>
        <taxon>Alicyclobacillaceae</taxon>
        <taxon>Fodinisporobacter</taxon>
    </lineage>
</organism>
<dbReference type="PANTHER" id="PTHR44307:SF2">
    <property type="entry name" value="PHOSPHOETHANOLAMINE METHYLTRANSFERASE ISOFORM X1"/>
    <property type="match status" value="1"/>
</dbReference>
<evidence type="ECO:0000256" key="2">
    <source>
        <dbReference type="ARBA" id="ARBA00022603"/>
    </source>
</evidence>
<dbReference type="EMBL" id="CP089291">
    <property type="protein sequence ID" value="UOF89767.1"/>
    <property type="molecule type" value="Genomic_DNA"/>
</dbReference>
<dbReference type="SUPFAM" id="SSF53335">
    <property type="entry name" value="S-adenosyl-L-methionine-dependent methyltransferases"/>
    <property type="match status" value="1"/>
</dbReference>
<keyword evidence="8" id="KW-1185">Reference proteome</keyword>
<dbReference type="PANTHER" id="PTHR44307">
    <property type="entry name" value="PHOSPHOETHANOLAMINE METHYLTRANSFERASE"/>
    <property type="match status" value="1"/>
</dbReference>
<feature type="domain" description="Methyltransferase" evidence="6">
    <location>
        <begin position="38"/>
        <end position="132"/>
    </location>
</feature>
<comment type="pathway">
    <text evidence="4">Phospholipid metabolism.</text>
</comment>
<evidence type="ECO:0000259" key="6">
    <source>
        <dbReference type="Pfam" id="PF13649"/>
    </source>
</evidence>
<evidence type="ECO:0000313" key="8">
    <source>
        <dbReference type="Proteomes" id="UP000830167"/>
    </source>
</evidence>
<dbReference type="CDD" id="cd02440">
    <property type="entry name" value="AdoMet_MTases"/>
    <property type="match status" value="1"/>
</dbReference>
<keyword evidence="2 7" id="KW-0489">Methyltransferase</keyword>
<proteinExistence type="predicted"/>
<evidence type="ECO:0000256" key="4">
    <source>
        <dbReference type="ARBA" id="ARBA00025707"/>
    </source>
</evidence>
<dbReference type="Proteomes" id="UP000830167">
    <property type="component" value="Chromosome"/>
</dbReference>
<dbReference type="InterPro" id="IPR029063">
    <property type="entry name" value="SAM-dependent_MTases_sf"/>
</dbReference>
<evidence type="ECO:0000256" key="5">
    <source>
        <dbReference type="ARBA" id="ARBA00047622"/>
    </source>
</evidence>
<gene>
    <name evidence="7" type="ORF">LSG31_18110</name>
</gene>
<comment type="pathway">
    <text evidence="1">Lipid metabolism.</text>
</comment>
<dbReference type="Gene3D" id="3.40.50.150">
    <property type="entry name" value="Vaccinia Virus protein VP39"/>
    <property type="match status" value="1"/>
</dbReference>
<dbReference type="RefSeq" id="WP_347436458.1">
    <property type="nucleotide sequence ID" value="NZ_CP089291.1"/>
</dbReference>
<evidence type="ECO:0000313" key="7">
    <source>
        <dbReference type="EMBL" id="UOF89767.1"/>
    </source>
</evidence>
<keyword evidence="3" id="KW-0808">Transferase</keyword>
<evidence type="ECO:0000256" key="1">
    <source>
        <dbReference type="ARBA" id="ARBA00005189"/>
    </source>
</evidence>
<evidence type="ECO:0000256" key="3">
    <source>
        <dbReference type="ARBA" id="ARBA00022679"/>
    </source>
</evidence>
<dbReference type="Pfam" id="PF13649">
    <property type="entry name" value="Methyltransf_25"/>
    <property type="match status" value="1"/>
</dbReference>
<protein>
    <submittedName>
        <fullName evidence="7">Methyltransferase domain-containing protein</fullName>
    </submittedName>
</protein>
<comment type="catalytic activity">
    <reaction evidence="5">
        <text>phosphoethanolamine + S-adenosyl-L-methionine = N-methylethanolamine phosphate + S-adenosyl-L-homocysteine + H(+)</text>
        <dbReference type="Rhea" id="RHEA:20365"/>
        <dbReference type="ChEBI" id="CHEBI:15378"/>
        <dbReference type="ChEBI" id="CHEBI:57781"/>
        <dbReference type="ChEBI" id="CHEBI:57856"/>
        <dbReference type="ChEBI" id="CHEBI:58190"/>
        <dbReference type="ChEBI" id="CHEBI:59789"/>
        <dbReference type="EC" id="2.1.1.103"/>
    </reaction>
    <physiologicalReaction direction="left-to-right" evidence="5">
        <dbReference type="Rhea" id="RHEA:20366"/>
    </physiologicalReaction>
</comment>
<reference evidence="7" key="1">
    <citation type="submission" date="2021-12" db="EMBL/GenBank/DDBJ databases">
        <title>Alicyclobacillaceae gen. nov., sp. nov., isolated from chalcocite enrichment system.</title>
        <authorList>
            <person name="Jiang Z."/>
        </authorList>
    </citation>
    <scope>NUCLEOTIDE SEQUENCE</scope>
    <source>
        <strain evidence="7">MYW30-H2</strain>
    </source>
</reference>
<dbReference type="GO" id="GO:0008168">
    <property type="term" value="F:methyltransferase activity"/>
    <property type="evidence" value="ECO:0007669"/>
    <property type="project" value="UniProtKB-KW"/>
</dbReference>
<sequence>MNYHDTLAKLGIGVAHPGGFQTTRQWIQHVNWPLIKEVVEIGCGTGRTACHLASVYDLRVTGFDSRPLMIEKAKRRAKNTSIKKQIEFFVADAHALPVPNRSVDLVYMESVSVFMDVELLFSEIYRMLRPGGKIIDVEMTRLFHIPDVLLTEIQEFYEAKQVPTIGEWKRQLQKAGFQNVRSLMMAGVAPGEESAFGNADDWDQNQMITILPHEMNDIQRVLQKNADLLEKTGPYLAYTVLTAESSL</sequence>
<accession>A0ABY4CJZ5</accession>
<dbReference type="GO" id="GO:0032259">
    <property type="term" value="P:methylation"/>
    <property type="evidence" value="ECO:0007669"/>
    <property type="project" value="UniProtKB-KW"/>
</dbReference>
<name>A0ABY4CJZ5_9BACL</name>
<dbReference type="InterPro" id="IPR041698">
    <property type="entry name" value="Methyltransf_25"/>
</dbReference>